<accession>A0A930DT07</accession>
<dbReference type="Proteomes" id="UP000709351">
    <property type="component" value="Unassembled WGS sequence"/>
</dbReference>
<protein>
    <submittedName>
        <fullName evidence="1">Uncharacterized protein</fullName>
    </submittedName>
</protein>
<evidence type="ECO:0000313" key="1">
    <source>
        <dbReference type="EMBL" id="MBF1284576.1"/>
    </source>
</evidence>
<gene>
    <name evidence="1" type="ORF">HXM93_08640</name>
</gene>
<dbReference type="EMBL" id="JABZRD010000589">
    <property type="protein sequence ID" value="MBF1284576.1"/>
    <property type="molecule type" value="Genomic_DNA"/>
</dbReference>
<dbReference type="RefSeq" id="WP_009534134.1">
    <property type="nucleotide sequence ID" value="NZ_JABZRC010000186.1"/>
</dbReference>
<dbReference type="AlphaFoldDB" id="A0A930DT07"/>
<proteinExistence type="predicted"/>
<sequence>MFRLSGQIWKNGKVIASCVSRQEGAENRTKKVYTALEEICHHFDLPVPIWLPARIREFQTRSKTTFLSDSFMEEISFDGLEIQVIEE</sequence>
<organism evidence="1 2">
    <name type="scientific">Oribacterium parvum</name>
    <dbReference type="NCBI Taxonomy" id="1501329"/>
    <lineage>
        <taxon>Bacteria</taxon>
        <taxon>Bacillati</taxon>
        <taxon>Bacillota</taxon>
        <taxon>Clostridia</taxon>
        <taxon>Lachnospirales</taxon>
        <taxon>Lachnospiraceae</taxon>
        <taxon>Oribacterium</taxon>
    </lineage>
</organism>
<name>A0A930DT07_9FIRM</name>
<reference evidence="1" key="1">
    <citation type="submission" date="2020-04" db="EMBL/GenBank/DDBJ databases">
        <title>Deep metagenomics examines the oral microbiome during advanced dental caries in children, revealing novel taxa and co-occurrences with host molecules.</title>
        <authorList>
            <person name="Baker J.L."/>
            <person name="Morton J.T."/>
            <person name="Dinis M."/>
            <person name="Alvarez R."/>
            <person name="Tran N.C."/>
            <person name="Knight R."/>
            <person name="Edlund A."/>
        </authorList>
    </citation>
    <scope>NUCLEOTIDE SEQUENCE</scope>
    <source>
        <strain evidence="1">JCVI_24_bin.2</strain>
    </source>
</reference>
<comment type="caution">
    <text evidence="1">The sequence shown here is derived from an EMBL/GenBank/DDBJ whole genome shotgun (WGS) entry which is preliminary data.</text>
</comment>
<evidence type="ECO:0000313" key="2">
    <source>
        <dbReference type="Proteomes" id="UP000709351"/>
    </source>
</evidence>